<protein>
    <submittedName>
        <fullName evidence="1">Uncharacterized protein</fullName>
    </submittedName>
</protein>
<evidence type="ECO:0000313" key="2">
    <source>
        <dbReference type="Proteomes" id="UP000198418"/>
    </source>
</evidence>
<proteinExistence type="predicted"/>
<name>A0A212RU83_RHOAC</name>
<accession>A0A212RU83</accession>
<dbReference type="RefSeq" id="WP_088521334.1">
    <property type="nucleotide sequence ID" value="NZ_FYDG01000007.1"/>
</dbReference>
<gene>
    <name evidence="1" type="ORF">SAMN06265338_107102</name>
</gene>
<dbReference type="EMBL" id="FYDG01000007">
    <property type="protein sequence ID" value="SNB76107.1"/>
    <property type="molecule type" value="Genomic_DNA"/>
</dbReference>
<dbReference type="AlphaFoldDB" id="A0A212RU83"/>
<reference evidence="2" key="1">
    <citation type="submission" date="2017-06" db="EMBL/GenBank/DDBJ databases">
        <authorList>
            <person name="Varghese N."/>
            <person name="Submissions S."/>
        </authorList>
    </citation>
    <scope>NUCLEOTIDE SEQUENCE [LARGE SCALE GENOMIC DNA]</scope>
    <source>
        <strain evidence="2">DSM 137</strain>
    </source>
</reference>
<sequence>MTCERQIVDHLERALVETMFAIAEFDHLRAESTARGATKPLDTLAGLLAMLRSALDSALSLTQALTPQPSGYSLASPDNSR</sequence>
<organism evidence="1 2">
    <name type="scientific">Rhodoblastus acidophilus</name>
    <name type="common">Rhodopseudomonas acidophila</name>
    <dbReference type="NCBI Taxonomy" id="1074"/>
    <lineage>
        <taxon>Bacteria</taxon>
        <taxon>Pseudomonadati</taxon>
        <taxon>Pseudomonadota</taxon>
        <taxon>Alphaproteobacteria</taxon>
        <taxon>Hyphomicrobiales</taxon>
        <taxon>Rhodoblastaceae</taxon>
        <taxon>Rhodoblastus</taxon>
    </lineage>
</organism>
<keyword evidence="2" id="KW-1185">Reference proteome</keyword>
<dbReference type="Proteomes" id="UP000198418">
    <property type="component" value="Unassembled WGS sequence"/>
</dbReference>
<dbReference type="OrthoDB" id="9988399at2"/>
<evidence type="ECO:0000313" key="1">
    <source>
        <dbReference type="EMBL" id="SNB76107.1"/>
    </source>
</evidence>